<proteinExistence type="predicted"/>
<accession>A0A5M3X795</accession>
<dbReference type="GO" id="GO:0005525">
    <property type="term" value="F:GTP binding"/>
    <property type="evidence" value="ECO:0007669"/>
    <property type="project" value="InterPro"/>
</dbReference>
<feature type="domain" description="G" evidence="2">
    <location>
        <begin position="28"/>
        <end position="130"/>
    </location>
</feature>
<dbReference type="InterPro" id="IPR006073">
    <property type="entry name" value="GTP-bd"/>
</dbReference>
<dbReference type="AlphaFoldDB" id="A0A5M3X795"/>
<evidence type="ECO:0000313" key="4">
    <source>
        <dbReference type="Proteomes" id="UP000331127"/>
    </source>
</evidence>
<feature type="coiled-coil region" evidence="1">
    <location>
        <begin position="210"/>
        <end position="260"/>
    </location>
</feature>
<dbReference type="SUPFAM" id="SSF52540">
    <property type="entry name" value="P-loop containing nucleoside triphosphate hydrolases"/>
    <property type="match status" value="1"/>
</dbReference>
<keyword evidence="1" id="KW-0175">Coiled coil</keyword>
<dbReference type="OrthoDB" id="4339122at2"/>
<keyword evidence="4" id="KW-1185">Reference proteome</keyword>
<evidence type="ECO:0000259" key="2">
    <source>
        <dbReference type="Pfam" id="PF01926"/>
    </source>
</evidence>
<comment type="caution">
    <text evidence="3">The sequence shown here is derived from an EMBL/GenBank/DDBJ whole genome shotgun (WGS) entry which is preliminary data.</text>
</comment>
<evidence type="ECO:0000256" key="1">
    <source>
        <dbReference type="SAM" id="Coils"/>
    </source>
</evidence>
<reference evidence="3 4" key="1">
    <citation type="submission" date="2019-10" db="EMBL/GenBank/DDBJ databases">
        <title>Whole genome shotgun sequence of Acrocarpospora macrocephala NBRC 16266.</title>
        <authorList>
            <person name="Ichikawa N."/>
            <person name="Kimura A."/>
            <person name="Kitahashi Y."/>
            <person name="Komaki H."/>
            <person name="Oguchi A."/>
        </authorList>
    </citation>
    <scope>NUCLEOTIDE SEQUENCE [LARGE SCALE GENOMIC DNA]</scope>
    <source>
        <strain evidence="3 4">NBRC 16266</strain>
    </source>
</reference>
<evidence type="ECO:0000313" key="3">
    <source>
        <dbReference type="EMBL" id="GES16960.1"/>
    </source>
</evidence>
<dbReference type="InterPro" id="IPR027417">
    <property type="entry name" value="P-loop_NTPase"/>
</dbReference>
<dbReference type="RefSeq" id="WP_155361941.1">
    <property type="nucleotide sequence ID" value="NZ_BAAAHL010000087.1"/>
</dbReference>
<gene>
    <name evidence="3" type="ORF">Amac_105580</name>
</gene>
<dbReference type="Gene3D" id="3.40.50.300">
    <property type="entry name" value="P-loop containing nucleotide triphosphate hydrolases"/>
    <property type="match status" value="1"/>
</dbReference>
<name>A0A5M3X795_9ACTN</name>
<sequence>MNIREAIALILGPDALTIPPHEVSHPCVVVYGPYDGGKTSLIKRLLVEDGTEAPSWLTVGAQPETFESGSLTSGGLTYIDTPGLAGRSAEHGRLADEALSSADLVLVVLPQQRVVEDARKLAELATAGFTPETTILVIGRCDTAGPDPDTAPDEFIAFLERRRDALTAVLPAELAAAPVHLVAADPYGLVGNGPQPDLSSYAEYRSWDGVAALRTRLSSLKDRLPELRAAAEARFWIRLVAEARDSASEESERLQAYVDEAAGRRARTELFEQRLNEIDLAASETLRSSISRELQGIVRVAAGMDAEEVRTRTESRLQDCLTAWSGTWGTRLKELAREAEHDLALEAIRLESLEFDRWTEDLWADPPRAQSSHTVPSTETLSKLGAPLTTMTRAGVKLRLSLPVPMEEAHKIARTLTHRRAELKKEYFSKFKALDQLSSTYQSEKEKLVSQYGESLGNLLADNTVFDSFQDAERARKWIGGLDIVGEFVPAAISLGGLLLGQWNDRRAERADRERREADQKKIDQATAHFTDNILGHPTGSADGTWRAAVATMRTRFEEDPTQGPAVATAQQRKAELATAVQYLDSL</sequence>
<dbReference type="Pfam" id="PF01926">
    <property type="entry name" value="MMR_HSR1"/>
    <property type="match status" value="1"/>
</dbReference>
<dbReference type="EMBL" id="BLAE01000126">
    <property type="protein sequence ID" value="GES16960.1"/>
    <property type="molecule type" value="Genomic_DNA"/>
</dbReference>
<dbReference type="Proteomes" id="UP000331127">
    <property type="component" value="Unassembled WGS sequence"/>
</dbReference>
<protein>
    <recommendedName>
        <fullName evidence="2">G domain-containing protein</fullName>
    </recommendedName>
</protein>
<organism evidence="3 4">
    <name type="scientific">Acrocarpospora macrocephala</name>
    <dbReference type="NCBI Taxonomy" id="150177"/>
    <lineage>
        <taxon>Bacteria</taxon>
        <taxon>Bacillati</taxon>
        <taxon>Actinomycetota</taxon>
        <taxon>Actinomycetes</taxon>
        <taxon>Streptosporangiales</taxon>
        <taxon>Streptosporangiaceae</taxon>
        <taxon>Acrocarpospora</taxon>
    </lineage>
</organism>